<evidence type="ECO:0000313" key="1">
    <source>
        <dbReference type="EMBL" id="TNN61565.1"/>
    </source>
</evidence>
<gene>
    <name evidence="1" type="ORF">EYF80_028177</name>
</gene>
<organism evidence="1 2">
    <name type="scientific">Liparis tanakae</name>
    <name type="common">Tanaka's snailfish</name>
    <dbReference type="NCBI Taxonomy" id="230148"/>
    <lineage>
        <taxon>Eukaryota</taxon>
        <taxon>Metazoa</taxon>
        <taxon>Chordata</taxon>
        <taxon>Craniata</taxon>
        <taxon>Vertebrata</taxon>
        <taxon>Euteleostomi</taxon>
        <taxon>Actinopterygii</taxon>
        <taxon>Neopterygii</taxon>
        <taxon>Teleostei</taxon>
        <taxon>Neoteleostei</taxon>
        <taxon>Acanthomorphata</taxon>
        <taxon>Eupercaria</taxon>
        <taxon>Perciformes</taxon>
        <taxon>Cottioidei</taxon>
        <taxon>Cottales</taxon>
        <taxon>Liparidae</taxon>
        <taxon>Liparis</taxon>
    </lineage>
</organism>
<protein>
    <submittedName>
        <fullName evidence="1">Uncharacterized protein</fullName>
    </submittedName>
</protein>
<accession>A0A4Z2H8I6</accession>
<dbReference type="AlphaFoldDB" id="A0A4Z2H8I6"/>
<dbReference type="EMBL" id="SRLO01000313">
    <property type="protein sequence ID" value="TNN61565.1"/>
    <property type="molecule type" value="Genomic_DNA"/>
</dbReference>
<reference evidence="1 2" key="1">
    <citation type="submission" date="2019-03" db="EMBL/GenBank/DDBJ databases">
        <title>First draft genome of Liparis tanakae, snailfish: a comprehensive survey of snailfish specific genes.</title>
        <authorList>
            <person name="Kim W."/>
            <person name="Song I."/>
            <person name="Jeong J.-H."/>
            <person name="Kim D."/>
            <person name="Kim S."/>
            <person name="Ryu S."/>
            <person name="Song J.Y."/>
            <person name="Lee S.K."/>
        </authorList>
    </citation>
    <scope>NUCLEOTIDE SEQUENCE [LARGE SCALE GENOMIC DNA]</scope>
    <source>
        <tissue evidence="1">Muscle</tissue>
    </source>
</reference>
<evidence type="ECO:0000313" key="2">
    <source>
        <dbReference type="Proteomes" id="UP000314294"/>
    </source>
</evidence>
<dbReference type="Proteomes" id="UP000314294">
    <property type="component" value="Unassembled WGS sequence"/>
</dbReference>
<comment type="caution">
    <text evidence="1">The sequence shown here is derived from an EMBL/GenBank/DDBJ whole genome shotgun (WGS) entry which is preliminary data.</text>
</comment>
<name>A0A4Z2H8I6_9TELE</name>
<sequence length="170" mass="18159">MHEYNVEGDVGLPRLIGAARSAVGTNNGGERRGQLGAKERRLKEWIPEPRSAPIVPPSTCLLDQCATGPRPSPCGNTNTGATGAGGLLYAAGHREIMAIPPQLAQTIKGRGGLKDSSFNQTICYCPGPIGVGTIKENYKFTTLPKSQGTRTPIRLPMLSHINVFREPIKT</sequence>
<keyword evidence="2" id="KW-1185">Reference proteome</keyword>
<proteinExistence type="predicted"/>